<protein>
    <recommendedName>
        <fullName evidence="5">Fimbrial-type adhesion domain-containing protein</fullName>
    </recommendedName>
</protein>
<dbReference type="PANTHER" id="PTHR33420">
    <property type="entry name" value="FIMBRIAL SUBUNIT ELFA-RELATED"/>
    <property type="match status" value="1"/>
</dbReference>
<evidence type="ECO:0000256" key="3">
    <source>
        <dbReference type="ARBA" id="ARBA00022729"/>
    </source>
</evidence>
<evidence type="ECO:0000256" key="1">
    <source>
        <dbReference type="ARBA" id="ARBA00004561"/>
    </source>
</evidence>
<dbReference type="InterPro" id="IPR036937">
    <property type="entry name" value="Adhesion_dom_fimbrial_sf"/>
</dbReference>
<dbReference type="GeneID" id="57395775"/>
<evidence type="ECO:0000313" key="7">
    <source>
        <dbReference type="Proteomes" id="UP000501237"/>
    </source>
</evidence>
<dbReference type="GO" id="GO:0009289">
    <property type="term" value="C:pilus"/>
    <property type="evidence" value="ECO:0007669"/>
    <property type="project" value="UniProtKB-SubCell"/>
</dbReference>
<dbReference type="Proteomes" id="UP000501237">
    <property type="component" value="Chromosome"/>
</dbReference>
<dbReference type="GO" id="GO:0043709">
    <property type="term" value="P:cell adhesion involved in single-species biofilm formation"/>
    <property type="evidence" value="ECO:0007669"/>
    <property type="project" value="TreeGrafter"/>
</dbReference>
<evidence type="ECO:0000256" key="2">
    <source>
        <dbReference type="ARBA" id="ARBA00006671"/>
    </source>
</evidence>
<dbReference type="InterPro" id="IPR008966">
    <property type="entry name" value="Adhesion_dom_sf"/>
</dbReference>
<proteinExistence type="inferred from homology"/>
<dbReference type="InterPro" id="IPR000259">
    <property type="entry name" value="Adhesion_dom_fimbrial"/>
</dbReference>
<sequence>MITPSRLLMYLLVIALFPVMGGGVSPHALGCSLKRGQSTNFTFPSPLHVPRDLPIGGVIYDTHGWIGSGDAYVDCMGLFQHYIGTGFVSGPGEVTVPGKTDVYATGLPGVGIRVAWSSNLDTPGHMEGGEMMRSARRRTPIPRNHYSPAQRWWIQLIKTGPINSGVLSMNPVRIYYDDELTNQLNFLSSQVVFQKRGCVATGATQTVMLLQSNIGQFKGIGSTARPRIFSIDLDCDEGVNVSYRIDGLPATESVLKNSTGSGQANGIGVQLLKGDGVQPLLLGEKHVLGTADRPNSNMKIELQARYYQFQEQIRPGFIVTNATVTLYYE</sequence>
<evidence type="ECO:0000259" key="5">
    <source>
        <dbReference type="Pfam" id="PF00419"/>
    </source>
</evidence>
<gene>
    <name evidence="6" type="ORF">PtoMrB4_05650</name>
</gene>
<comment type="similarity">
    <text evidence="2">Belongs to the fimbrial protein family.</text>
</comment>
<keyword evidence="3" id="KW-0732">Signal</keyword>
<comment type="subcellular location">
    <subcellularLocation>
        <location evidence="1">Fimbrium</location>
    </subcellularLocation>
</comment>
<dbReference type="Pfam" id="PF00419">
    <property type="entry name" value="Fimbrial"/>
    <property type="match status" value="1"/>
</dbReference>
<evidence type="ECO:0000256" key="4">
    <source>
        <dbReference type="ARBA" id="ARBA00023263"/>
    </source>
</evidence>
<keyword evidence="4" id="KW-0281">Fimbrium</keyword>
<dbReference type="EMBL" id="AP022642">
    <property type="protein sequence ID" value="BCA26588.1"/>
    <property type="molecule type" value="Genomic_DNA"/>
</dbReference>
<dbReference type="Gene3D" id="2.60.40.3310">
    <property type="match status" value="1"/>
</dbReference>
<reference evidence="6 7" key="1">
    <citation type="journal article" date="2020" name="Microbiol. Resour. Announc.">
        <title>Complete genome sequence of Pseudomonas otitidis strain MrB4, isolated from Lake Biwa in Japan.</title>
        <authorList>
            <person name="Miyazaki K."/>
            <person name="Hase E."/>
            <person name="Maruya T."/>
        </authorList>
    </citation>
    <scope>NUCLEOTIDE SEQUENCE [LARGE SCALE GENOMIC DNA]</scope>
    <source>
        <strain evidence="6 7">MrB4</strain>
    </source>
</reference>
<accession>A0A679GE21</accession>
<feature type="domain" description="Fimbrial-type adhesion" evidence="5">
    <location>
        <begin position="195"/>
        <end position="328"/>
    </location>
</feature>
<dbReference type="RefSeq" id="WP_172432456.1">
    <property type="nucleotide sequence ID" value="NZ_AP022642.1"/>
</dbReference>
<dbReference type="PANTHER" id="PTHR33420:SF3">
    <property type="entry name" value="FIMBRIAL SUBUNIT ELFA"/>
    <property type="match status" value="1"/>
</dbReference>
<dbReference type="AlphaFoldDB" id="A0A679GE21"/>
<name>A0A679GE21_9GAMM</name>
<dbReference type="InterPro" id="IPR050263">
    <property type="entry name" value="Bact_Fimbrial_Adh_Pro"/>
</dbReference>
<dbReference type="Gene3D" id="2.60.40.1090">
    <property type="entry name" value="Fimbrial-type adhesion domain"/>
    <property type="match status" value="1"/>
</dbReference>
<organism evidence="6 7">
    <name type="scientific">Metapseudomonas otitidis</name>
    <dbReference type="NCBI Taxonomy" id="319939"/>
    <lineage>
        <taxon>Bacteria</taxon>
        <taxon>Pseudomonadati</taxon>
        <taxon>Pseudomonadota</taxon>
        <taxon>Gammaproteobacteria</taxon>
        <taxon>Pseudomonadales</taxon>
        <taxon>Pseudomonadaceae</taxon>
        <taxon>Metapseudomonas</taxon>
    </lineage>
</organism>
<evidence type="ECO:0000313" key="6">
    <source>
        <dbReference type="EMBL" id="BCA26588.1"/>
    </source>
</evidence>
<dbReference type="SUPFAM" id="SSF49401">
    <property type="entry name" value="Bacterial adhesins"/>
    <property type="match status" value="1"/>
</dbReference>
<dbReference type="KEGG" id="poj:PtoMrB4_05650"/>